<evidence type="ECO:0000256" key="18">
    <source>
        <dbReference type="SAM" id="Phobius"/>
    </source>
</evidence>
<feature type="transmembrane region" description="Helical" evidence="18">
    <location>
        <begin position="30"/>
        <end position="48"/>
    </location>
</feature>
<dbReference type="RefSeq" id="WP_270077484.1">
    <property type="nucleotide sequence ID" value="NZ_CP115174.1"/>
</dbReference>
<evidence type="ECO:0000256" key="9">
    <source>
        <dbReference type="ARBA" id="ARBA00022989"/>
    </source>
</evidence>
<comment type="subunit">
    <text evidence="3">Heterooctamer of two A chains, two B chains, two C chains and two D chains.</text>
</comment>
<feature type="transmembrane region" description="Helical" evidence="18">
    <location>
        <begin position="60"/>
        <end position="79"/>
    </location>
</feature>
<feature type="region of interest" description="Disordered" evidence="17">
    <location>
        <begin position="1"/>
        <end position="26"/>
    </location>
</feature>
<evidence type="ECO:0000256" key="11">
    <source>
        <dbReference type="ARBA" id="ARBA00023136"/>
    </source>
</evidence>
<dbReference type="EMBL" id="CP115174">
    <property type="protein sequence ID" value="WBO22844.1"/>
    <property type="molecule type" value="Genomic_DNA"/>
</dbReference>
<proteinExistence type="inferred from homology"/>
<evidence type="ECO:0000256" key="12">
    <source>
        <dbReference type="ARBA" id="ARBA00025694"/>
    </source>
</evidence>
<evidence type="ECO:0000256" key="16">
    <source>
        <dbReference type="ARBA" id="ARBA00032185"/>
    </source>
</evidence>
<dbReference type="InterPro" id="IPR005171">
    <property type="entry name" value="Cyt_c_oxidase_su4_prok"/>
</dbReference>
<evidence type="ECO:0000313" key="19">
    <source>
        <dbReference type="EMBL" id="WBO22844.1"/>
    </source>
</evidence>
<dbReference type="InterPro" id="IPR050968">
    <property type="entry name" value="Cytochrome_c_oxidase_bac_sub4"/>
</dbReference>
<evidence type="ECO:0000256" key="10">
    <source>
        <dbReference type="ARBA" id="ARBA00023002"/>
    </source>
</evidence>
<name>A0ABY7NSB0_9SPHN</name>
<protein>
    <recommendedName>
        <fullName evidence="4">Cytochrome bo(3) ubiquinol oxidase subunit 4</fullName>
    </recommendedName>
    <alternativeName>
        <fullName evidence="16">Cytochrome o ubiquinol oxidase subunit 4</fullName>
    </alternativeName>
    <alternativeName>
        <fullName evidence="13">Oxidase bo(3) subunit 4</fullName>
    </alternativeName>
    <alternativeName>
        <fullName evidence="14">Ubiquinol oxidase polypeptide IV</fullName>
    </alternativeName>
    <alternativeName>
        <fullName evidence="15">Ubiquinol oxidase subunit 4</fullName>
    </alternativeName>
</protein>
<comment type="function">
    <text evidence="12">Cytochrome bo(3) ubiquinol terminal oxidase is the component of the aerobic respiratory chain of E.coli that predominates when cells are grown at high aeration. Has proton pump activity across the membrane in addition to electron transfer, pumping 2 protons/electron.</text>
</comment>
<keyword evidence="8" id="KW-0249">Electron transport</keyword>
<feature type="transmembrane region" description="Helical" evidence="18">
    <location>
        <begin position="91"/>
        <end position="113"/>
    </location>
</feature>
<comment type="similarity">
    <text evidence="2">Belongs to the cytochrome c oxidase bacterial subunit 4 family.</text>
</comment>
<dbReference type="NCBIfam" id="TIGR02847">
    <property type="entry name" value="CyoD"/>
    <property type="match status" value="1"/>
</dbReference>
<organism evidence="19 20">
    <name type="scientific">Sphingomonas abietis</name>
    <dbReference type="NCBI Taxonomy" id="3012344"/>
    <lineage>
        <taxon>Bacteria</taxon>
        <taxon>Pseudomonadati</taxon>
        <taxon>Pseudomonadota</taxon>
        <taxon>Alphaproteobacteria</taxon>
        <taxon>Sphingomonadales</taxon>
        <taxon>Sphingomonadaceae</taxon>
        <taxon>Sphingomonas</taxon>
    </lineage>
</organism>
<evidence type="ECO:0000256" key="14">
    <source>
        <dbReference type="ARBA" id="ARBA00030211"/>
    </source>
</evidence>
<evidence type="ECO:0000256" key="2">
    <source>
        <dbReference type="ARBA" id="ARBA00008079"/>
    </source>
</evidence>
<keyword evidence="6" id="KW-1003">Cell membrane</keyword>
<reference evidence="19 20" key="1">
    <citation type="submission" date="2022-12" db="EMBL/GenBank/DDBJ databases">
        <title>Sphingomonas abieness sp. nov., an endophytic bacterium isolated from Abies koreana.</title>
        <authorList>
            <person name="Jiang L."/>
            <person name="Lee J."/>
        </authorList>
    </citation>
    <scope>NUCLEOTIDE SEQUENCE [LARGE SCALE GENOMIC DNA]</scope>
    <source>
        <strain evidence="20">PAMB 00755</strain>
    </source>
</reference>
<keyword evidence="11 18" id="KW-0472">Membrane</keyword>
<dbReference type="Pfam" id="PF03626">
    <property type="entry name" value="COX4_pro"/>
    <property type="match status" value="1"/>
</dbReference>
<evidence type="ECO:0000256" key="6">
    <source>
        <dbReference type="ARBA" id="ARBA00022475"/>
    </source>
</evidence>
<evidence type="ECO:0000313" key="20">
    <source>
        <dbReference type="Proteomes" id="UP001210865"/>
    </source>
</evidence>
<keyword evidence="20" id="KW-1185">Reference proteome</keyword>
<evidence type="ECO:0000256" key="17">
    <source>
        <dbReference type="SAM" id="MobiDB-lite"/>
    </source>
</evidence>
<accession>A0ABY7NSB0</accession>
<evidence type="ECO:0000256" key="5">
    <source>
        <dbReference type="ARBA" id="ARBA00022448"/>
    </source>
</evidence>
<evidence type="ECO:0000256" key="3">
    <source>
        <dbReference type="ARBA" id="ARBA00011700"/>
    </source>
</evidence>
<evidence type="ECO:0000256" key="7">
    <source>
        <dbReference type="ARBA" id="ARBA00022692"/>
    </source>
</evidence>
<keyword evidence="10" id="KW-0560">Oxidoreductase</keyword>
<evidence type="ECO:0000256" key="13">
    <source>
        <dbReference type="ARBA" id="ARBA00030071"/>
    </source>
</evidence>
<evidence type="ECO:0000256" key="8">
    <source>
        <dbReference type="ARBA" id="ARBA00022982"/>
    </source>
</evidence>
<dbReference type="PANTHER" id="PTHR36835:SF1">
    <property type="entry name" value="CYTOCHROME BO(3) UBIQUINOL OXIDASE SUBUNIT 4"/>
    <property type="match status" value="1"/>
</dbReference>
<evidence type="ECO:0000256" key="15">
    <source>
        <dbReference type="ARBA" id="ARBA00031887"/>
    </source>
</evidence>
<keyword evidence="9 18" id="KW-1133">Transmembrane helix</keyword>
<keyword evidence="7 18" id="KW-0812">Transmembrane</keyword>
<keyword evidence="5" id="KW-0813">Transport</keyword>
<dbReference type="InterPro" id="IPR014210">
    <property type="entry name" value="Cyt_o_ubiqinol_oxidase_su4"/>
</dbReference>
<gene>
    <name evidence="19" type="primary">cyoD</name>
    <name evidence="19" type="ORF">PBT88_01435</name>
</gene>
<evidence type="ECO:0000256" key="1">
    <source>
        <dbReference type="ARBA" id="ARBA00004651"/>
    </source>
</evidence>
<dbReference type="PANTHER" id="PTHR36835">
    <property type="entry name" value="CYTOCHROME BO(3) UBIQUINOL OXIDASE SUBUNIT 4"/>
    <property type="match status" value="1"/>
</dbReference>
<sequence length="130" mass="13944">MSISHTPTPHAGGHVPGGTPAQSHGSKRSFVTGSVLSIIMTVIPFWLVMSGALHNPQATALTIFAFALAQIGVHVVCFLNVDSRAEGGWTLLAFLFTAIIVGITIIGSIWVMYHLDNNMMPMTPQAMRQM</sequence>
<dbReference type="Proteomes" id="UP001210865">
    <property type="component" value="Chromosome"/>
</dbReference>
<evidence type="ECO:0000256" key="4">
    <source>
        <dbReference type="ARBA" id="ARBA00014689"/>
    </source>
</evidence>
<comment type="subcellular location">
    <subcellularLocation>
        <location evidence="1">Cell membrane</location>
        <topology evidence="1">Multi-pass membrane protein</topology>
    </subcellularLocation>
</comment>